<dbReference type="OrthoDB" id="19045at2759"/>
<dbReference type="InterPro" id="IPR013954">
    <property type="entry name" value="PNK3P"/>
</dbReference>
<dbReference type="GO" id="GO:0006281">
    <property type="term" value="P:DNA repair"/>
    <property type="evidence" value="ECO:0007669"/>
    <property type="project" value="TreeGrafter"/>
</dbReference>
<dbReference type="EMBL" id="KZ155774">
    <property type="protein sequence ID" value="OUS48413.1"/>
    <property type="molecule type" value="Genomic_DNA"/>
</dbReference>
<dbReference type="NCBIfam" id="TIGR01662">
    <property type="entry name" value="HAD-SF-IIIA"/>
    <property type="match status" value="1"/>
</dbReference>
<dbReference type="RefSeq" id="XP_003079910.2">
    <property type="nucleotide sequence ID" value="XM_003079862.2"/>
</dbReference>
<dbReference type="PANTHER" id="PTHR12083">
    <property type="entry name" value="BIFUNCTIONAL POLYNUCLEOTIDE PHOSPHATASE/KINASE"/>
    <property type="match status" value="1"/>
</dbReference>
<dbReference type="NCBIfam" id="TIGR01664">
    <property type="entry name" value="DNA-3'-Pase"/>
    <property type="match status" value="1"/>
</dbReference>
<dbReference type="AlphaFoldDB" id="A0A1Y5IJX9"/>
<evidence type="ECO:0000313" key="2">
    <source>
        <dbReference type="EMBL" id="OUS48413.1"/>
    </source>
</evidence>
<evidence type="ECO:0000256" key="1">
    <source>
        <dbReference type="SAM" id="MobiDB-lite"/>
    </source>
</evidence>
<dbReference type="InterPro" id="IPR006551">
    <property type="entry name" value="Polynucleotide_phosphatase"/>
</dbReference>
<feature type="compositionally biased region" description="Polar residues" evidence="1">
    <location>
        <begin position="18"/>
        <end position="32"/>
    </location>
</feature>
<sequence>MDAFVVRTKRPAERSPTKVKSQNHTQSTQSESKSARSDRPTWKTVDASLLVHDDSRCAPSTKIAAFDLDETLERTKSGRKAYAATADDFKPLNEHVGRVLRALHESGYKICIFSNQGAVKSALEGSRATTVRIRLERLTETLDVPFQAFCATQINKEGKVNDPHNYRKGGDGMWRRMVRLHNGGVEPDLAECFYVGDAAGRAGDHSDVDSVFAKTVGIKFYTPEDIFVEGEAWKTSGLSRRAFTFAAPTPASAAATATATATSSAAAVRRVRHHHHHHRRTSTTESAASTSTATAATAGFHPRYVRALGGNLNLPSAKLRTVEQDRIVHCVRFQKLHVRETLRIIELVVQNGHAVHRPAAREKFCQILRRRRVINLSDEHTSRVRLLLLHSVFFRVCPSVFTRHGVVHLFVLILELLRLLLHLSEPSLHRLDLRVHVRGLCVERNVQRSVIRSVASQRGDLRLASR</sequence>
<dbReference type="InterPro" id="IPR036412">
    <property type="entry name" value="HAD-like_sf"/>
</dbReference>
<dbReference type="Gene3D" id="3.40.50.1000">
    <property type="entry name" value="HAD superfamily/HAD-like"/>
    <property type="match status" value="1"/>
</dbReference>
<dbReference type="Proteomes" id="UP000195557">
    <property type="component" value="Unassembled WGS sequence"/>
</dbReference>
<dbReference type="KEGG" id="ota:OT_ostta06g02740"/>
<name>A0A1Y5IJX9_OSTTA</name>
<gene>
    <name evidence="2" type="ORF">BE221DRAFT_108651</name>
</gene>
<dbReference type="eggNOG" id="KOG2134">
    <property type="taxonomic scope" value="Eukaryota"/>
</dbReference>
<organism evidence="2">
    <name type="scientific">Ostreococcus tauri</name>
    <name type="common">Marine green alga</name>
    <dbReference type="NCBI Taxonomy" id="70448"/>
    <lineage>
        <taxon>Eukaryota</taxon>
        <taxon>Viridiplantae</taxon>
        <taxon>Chlorophyta</taxon>
        <taxon>Mamiellophyceae</taxon>
        <taxon>Mamiellales</taxon>
        <taxon>Bathycoccaceae</taxon>
        <taxon>Ostreococcus</taxon>
    </lineage>
</organism>
<dbReference type="GO" id="GO:0046404">
    <property type="term" value="F:ATP-dependent polydeoxyribonucleotide 5'-hydroxyl-kinase activity"/>
    <property type="evidence" value="ECO:0007669"/>
    <property type="project" value="TreeGrafter"/>
</dbReference>
<feature type="compositionally biased region" description="Basic residues" evidence="1">
    <location>
        <begin position="271"/>
        <end position="281"/>
    </location>
</feature>
<dbReference type="Pfam" id="PF08645">
    <property type="entry name" value="PNK3P"/>
    <property type="match status" value="1"/>
</dbReference>
<feature type="region of interest" description="Disordered" evidence="1">
    <location>
        <begin position="271"/>
        <end position="291"/>
    </location>
</feature>
<feature type="region of interest" description="Disordered" evidence="1">
    <location>
        <begin position="1"/>
        <end position="41"/>
    </location>
</feature>
<reference evidence="2" key="1">
    <citation type="submission" date="2017-04" db="EMBL/GenBank/DDBJ databases">
        <title>Population genomics of picophytoplankton unveils novel chromosome hypervariability.</title>
        <authorList>
            <consortium name="DOE Joint Genome Institute"/>
            <person name="Blanc-Mathieu R."/>
            <person name="Krasovec M."/>
            <person name="Hebrard M."/>
            <person name="Yau S."/>
            <person name="Desgranges E."/>
            <person name="Martin J."/>
            <person name="Schackwitz W."/>
            <person name="Kuo A."/>
            <person name="Salin G."/>
            <person name="Donnadieu C."/>
            <person name="Desdevises Y."/>
            <person name="Sanchez-Ferandin S."/>
            <person name="Moreau H."/>
            <person name="Rivals E."/>
            <person name="Grigoriev I.V."/>
            <person name="Grimsley N."/>
            <person name="Eyre-Walker A."/>
            <person name="Piganeau G."/>
        </authorList>
    </citation>
    <scope>NUCLEOTIDE SEQUENCE [LARGE SCALE GENOMIC DNA]</scope>
    <source>
        <strain evidence="2">RCC 1115</strain>
    </source>
</reference>
<accession>A0A1Y5IJX9</accession>
<dbReference type="GO" id="GO:0003690">
    <property type="term" value="F:double-stranded DNA binding"/>
    <property type="evidence" value="ECO:0007669"/>
    <property type="project" value="TreeGrafter"/>
</dbReference>
<dbReference type="InterPro" id="IPR006549">
    <property type="entry name" value="HAD-SF_hydro_IIIA"/>
</dbReference>
<proteinExistence type="predicted"/>
<dbReference type="InterPro" id="IPR023214">
    <property type="entry name" value="HAD_sf"/>
</dbReference>
<protein>
    <submittedName>
        <fullName evidence="2">Putative phosphoesterase</fullName>
    </submittedName>
</protein>
<dbReference type="GO" id="GO:0046403">
    <property type="term" value="F:polynucleotide 3'-phosphatase activity"/>
    <property type="evidence" value="ECO:0007669"/>
    <property type="project" value="TreeGrafter"/>
</dbReference>
<dbReference type="SUPFAM" id="SSF56784">
    <property type="entry name" value="HAD-like"/>
    <property type="match status" value="1"/>
</dbReference>
<dbReference type="PANTHER" id="PTHR12083:SF9">
    <property type="entry name" value="BIFUNCTIONAL POLYNUCLEOTIDE PHOSPHATASE_KINASE"/>
    <property type="match status" value="1"/>
</dbReference>